<name>A0A6A4LAS6_9ERIC</name>
<feature type="non-terminal residue" evidence="1">
    <location>
        <position position="1"/>
    </location>
</feature>
<dbReference type="Proteomes" id="UP000428333">
    <property type="component" value="Linkage Group LG09"/>
</dbReference>
<dbReference type="OrthoDB" id="1933802at2759"/>
<evidence type="ECO:0000313" key="1">
    <source>
        <dbReference type="EMBL" id="KAE9451907.1"/>
    </source>
</evidence>
<sequence>MVGEMYNTSNLSWNITFKRRLRGWEDDELNEGLSSISLQPNVGDSSTENCSNVAIDDWVFFSYDIAVPYMVKSDMVKSCFFCYVGSSCWVVLLEDHEDIDVIILLTIMTMLDSDYMMENGASGIPLAPEEEKRIVEELSKQAESNLKEGNLYYVVSNR</sequence>
<dbReference type="EMBL" id="QEFC01002468">
    <property type="protein sequence ID" value="KAE9451907.1"/>
    <property type="molecule type" value="Genomic_DNA"/>
</dbReference>
<reference evidence="1 2" key="1">
    <citation type="journal article" date="2019" name="Genome Biol. Evol.">
        <title>The Rhododendron genome and chromosomal organization provide insight into shared whole-genome duplications across the heath family (Ericaceae).</title>
        <authorList>
            <person name="Soza V.L."/>
            <person name="Lindsley D."/>
            <person name="Waalkes A."/>
            <person name="Ramage E."/>
            <person name="Patwardhan R.P."/>
            <person name="Burton J.N."/>
            <person name="Adey A."/>
            <person name="Kumar A."/>
            <person name="Qiu R."/>
            <person name="Shendure J."/>
            <person name="Hall B."/>
        </authorList>
    </citation>
    <scope>NUCLEOTIDE SEQUENCE [LARGE SCALE GENOMIC DNA]</scope>
    <source>
        <strain evidence="1">RSF 1966-606</strain>
    </source>
</reference>
<accession>A0A6A4LAS6</accession>
<gene>
    <name evidence="1" type="ORF">C3L33_16187</name>
</gene>
<organism evidence="1 2">
    <name type="scientific">Rhododendron williamsianum</name>
    <dbReference type="NCBI Taxonomy" id="262921"/>
    <lineage>
        <taxon>Eukaryota</taxon>
        <taxon>Viridiplantae</taxon>
        <taxon>Streptophyta</taxon>
        <taxon>Embryophyta</taxon>
        <taxon>Tracheophyta</taxon>
        <taxon>Spermatophyta</taxon>
        <taxon>Magnoliopsida</taxon>
        <taxon>eudicotyledons</taxon>
        <taxon>Gunneridae</taxon>
        <taxon>Pentapetalae</taxon>
        <taxon>asterids</taxon>
        <taxon>Ericales</taxon>
        <taxon>Ericaceae</taxon>
        <taxon>Ericoideae</taxon>
        <taxon>Rhodoreae</taxon>
        <taxon>Rhododendron</taxon>
    </lineage>
</organism>
<keyword evidence="2" id="KW-1185">Reference proteome</keyword>
<protein>
    <submittedName>
        <fullName evidence="1">Uncharacterized protein</fullName>
    </submittedName>
</protein>
<proteinExistence type="predicted"/>
<comment type="caution">
    <text evidence="1">The sequence shown here is derived from an EMBL/GenBank/DDBJ whole genome shotgun (WGS) entry which is preliminary data.</text>
</comment>
<evidence type="ECO:0000313" key="2">
    <source>
        <dbReference type="Proteomes" id="UP000428333"/>
    </source>
</evidence>
<dbReference type="AlphaFoldDB" id="A0A6A4LAS6"/>